<dbReference type="EMBL" id="JARKIE010000069">
    <property type="protein sequence ID" value="KAJ7689782.1"/>
    <property type="molecule type" value="Genomic_DNA"/>
</dbReference>
<evidence type="ECO:0000313" key="5">
    <source>
        <dbReference type="EMBL" id="KAJ7689782.1"/>
    </source>
</evidence>
<evidence type="ECO:0000256" key="4">
    <source>
        <dbReference type="ARBA" id="ARBA00023002"/>
    </source>
</evidence>
<accession>A0AAD7DF15</accession>
<dbReference type="Gene3D" id="3.50.50.60">
    <property type="entry name" value="FAD/NAD(P)-binding domain"/>
    <property type="match status" value="2"/>
</dbReference>
<dbReference type="GO" id="GO:0050661">
    <property type="term" value="F:NADP binding"/>
    <property type="evidence" value="ECO:0007669"/>
    <property type="project" value="InterPro"/>
</dbReference>
<comment type="caution">
    <text evidence="5">The sequence shown here is derived from an EMBL/GenBank/DDBJ whole genome shotgun (WGS) entry which is preliminary data.</text>
</comment>
<sequence length="544" mass="61676">MAPIPRSFHRISAHSSSMPKIVIIGAGIGGLSVGIALKRQLRFTDFTIYEKAADVGGTWRDNIYPGASSDAYIHFYSLSTDLEPDWPSTHGSQPDTLAYWRKLAHKYDLYPQIVFNHLVISAEWNAKEEIYNVVTKDGEGRRSSTTAKILISAIGILEVPRFPDISGIASFGGKSFHSAQWDAEVDLRGKRVAVVGNGPSAMQFVPIISQDPTVKVTQFCRTPHWLVPPIRADYSPRWKWAFNYIPLAMRLYRFTLYLRSELFYLLVYHHASLRQPFEKRTTEYIRATAPQSDLAHLIPNYEMGCKRVILDTNFLPSLHRPNMSLNWDGIQSICTEGLITKTGDKLEFDVMIFATGFVADRFPLVIRGAGGRSVQEYYEEQGCPKAYIGTTIPGFPNMFMISGPNTTTGHISVVFTEELQIDYIIKFVKPILGGVVSSFEVTPTATDRYNKRIQEMLSRSVHTSCTSWYRTGGDGPISSIFPGPGILFWWWTRRPQWDDYCVDAASTPRWNSIVRWRKIKMFVFRALYLLLPVWLLVRRSAGLG</sequence>
<keyword evidence="6" id="KW-1185">Reference proteome</keyword>
<dbReference type="InterPro" id="IPR051209">
    <property type="entry name" value="FAD-bind_Monooxygenase_sf"/>
</dbReference>
<dbReference type="SUPFAM" id="SSF51905">
    <property type="entry name" value="FAD/NAD(P)-binding domain"/>
    <property type="match status" value="2"/>
</dbReference>
<evidence type="ECO:0000256" key="3">
    <source>
        <dbReference type="ARBA" id="ARBA00022827"/>
    </source>
</evidence>
<proteinExistence type="inferred from homology"/>
<dbReference type="InterPro" id="IPR036188">
    <property type="entry name" value="FAD/NAD-bd_sf"/>
</dbReference>
<dbReference type="Proteomes" id="UP001221757">
    <property type="component" value="Unassembled WGS sequence"/>
</dbReference>
<name>A0AAD7DF15_MYCRO</name>
<evidence type="ECO:0000256" key="1">
    <source>
        <dbReference type="ARBA" id="ARBA00010139"/>
    </source>
</evidence>
<dbReference type="PANTHER" id="PTHR42877">
    <property type="entry name" value="L-ORNITHINE N(5)-MONOOXYGENASE-RELATED"/>
    <property type="match status" value="1"/>
</dbReference>
<dbReference type="GO" id="GO:0050660">
    <property type="term" value="F:flavin adenine dinucleotide binding"/>
    <property type="evidence" value="ECO:0007669"/>
    <property type="project" value="InterPro"/>
</dbReference>
<dbReference type="AlphaFoldDB" id="A0AAD7DF15"/>
<dbReference type="Pfam" id="PF00743">
    <property type="entry name" value="FMO-like"/>
    <property type="match status" value="1"/>
</dbReference>
<dbReference type="PANTHER" id="PTHR42877:SF5">
    <property type="entry name" value="L-ORNITHINE N(5)-MONOOXYGENASE-RELATED"/>
    <property type="match status" value="1"/>
</dbReference>
<dbReference type="InterPro" id="IPR020946">
    <property type="entry name" value="Flavin_mOase-like"/>
</dbReference>
<gene>
    <name evidence="5" type="ORF">B0H17DRAFT_1065875</name>
</gene>
<dbReference type="GO" id="GO:0004499">
    <property type="term" value="F:N,N-dimethylaniline monooxygenase activity"/>
    <property type="evidence" value="ECO:0007669"/>
    <property type="project" value="InterPro"/>
</dbReference>
<keyword evidence="4" id="KW-0560">Oxidoreductase</keyword>
<evidence type="ECO:0000256" key="2">
    <source>
        <dbReference type="ARBA" id="ARBA00022630"/>
    </source>
</evidence>
<keyword evidence="3" id="KW-0274">FAD</keyword>
<keyword evidence="2" id="KW-0285">Flavoprotein</keyword>
<organism evidence="5 6">
    <name type="scientific">Mycena rosella</name>
    <name type="common">Pink bonnet</name>
    <name type="synonym">Agaricus rosellus</name>
    <dbReference type="NCBI Taxonomy" id="1033263"/>
    <lineage>
        <taxon>Eukaryota</taxon>
        <taxon>Fungi</taxon>
        <taxon>Dikarya</taxon>
        <taxon>Basidiomycota</taxon>
        <taxon>Agaricomycotina</taxon>
        <taxon>Agaricomycetes</taxon>
        <taxon>Agaricomycetidae</taxon>
        <taxon>Agaricales</taxon>
        <taxon>Marasmiineae</taxon>
        <taxon>Mycenaceae</taxon>
        <taxon>Mycena</taxon>
    </lineage>
</organism>
<reference evidence="5" key="1">
    <citation type="submission" date="2023-03" db="EMBL/GenBank/DDBJ databases">
        <title>Massive genome expansion in bonnet fungi (Mycena s.s.) driven by repeated elements and novel gene families across ecological guilds.</title>
        <authorList>
            <consortium name="Lawrence Berkeley National Laboratory"/>
            <person name="Harder C.B."/>
            <person name="Miyauchi S."/>
            <person name="Viragh M."/>
            <person name="Kuo A."/>
            <person name="Thoen E."/>
            <person name="Andreopoulos B."/>
            <person name="Lu D."/>
            <person name="Skrede I."/>
            <person name="Drula E."/>
            <person name="Henrissat B."/>
            <person name="Morin E."/>
            <person name="Kohler A."/>
            <person name="Barry K."/>
            <person name="LaButti K."/>
            <person name="Morin E."/>
            <person name="Salamov A."/>
            <person name="Lipzen A."/>
            <person name="Mereny Z."/>
            <person name="Hegedus B."/>
            <person name="Baldrian P."/>
            <person name="Stursova M."/>
            <person name="Weitz H."/>
            <person name="Taylor A."/>
            <person name="Grigoriev I.V."/>
            <person name="Nagy L.G."/>
            <person name="Martin F."/>
            <person name="Kauserud H."/>
        </authorList>
    </citation>
    <scope>NUCLEOTIDE SEQUENCE</scope>
    <source>
        <strain evidence="5">CBHHK067</strain>
    </source>
</reference>
<comment type="similarity">
    <text evidence="1">Belongs to the FAD-binding monooxygenase family.</text>
</comment>
<evidence type="ECO:0000313" key="6">
    <source>
        <dbReference type="Proteomes" id="UP001221757"/>
    </source>
</evidence>
<protein>
    <submittedName>
        <fullName evidence="5">Uncharacterized protein</fullName>
    </submittedName>
</protein>